<feature type="domain" description="Major facilitator superfamily (MFS) profile" evidence="8">
    <location>
        <begin position="16"/>
        <end position="402"/>
    </location>
</feature>
<proteinExistence type="predicted"/>
<organism evidence="9 10">
    <name type="scientific">Asanoa ferruginea</name>
    <dbReference type="NCBI Taxonomy" id="53367"/>
    <lineage>
        <taxon>Bacteria</taxon>
        <taxon>Bacillati</taxon>
        <taxon>Actinomycetota</taxon>
        <taxon>Actinomycetes</taxon>
        <taxon>Micromonosporales</taxon>
        <taxon>Micromonosporaceae</taxon>
        <taxon>Asanoa</taxon>
    </lineage>
</organism>
<keyword evidence="5 7" id="KW-1133">Transmembrane helix</keyword>
<keyword evidence="4 7" id="KW-0812">Transmembrane</keyword>
<feature type="transmembrane region" description="Helical" evidence="7">
    <location>
        <begin position="172"/>
        <end position="193"/>
    </location>
</feature>
<feature type="transmembrane region" description="Helical" evidence="7">
    <location>
        <begin position="361"/>
        <end position="394"/>
    </location>
</feature>
<comment type="caution">
    <text evidence="9">The sequence shown here is derived from an EMBL/GenBank/DDBJ whole genome shotgun (WGS) entry which is preliminary data.</text>
</comment>
<keyword evidence="3" id="KW-1003">Cell membrane</keyword>
<evidence type="ECO:0000256" key="5">
    <source>
        <dbReference type="ARBA" id="ARBA00022989"/>
    </source>
</evidence>
<dbReference type="OrthoDB" id="3285241at2"/>
<dbReference type="InterPro" id="IPR020846">
    <property type="entry name" value="MFS_dom"/>
</dbReference>
<evidence type="ECO:0000256" key="2">
    <source>
        <dbReference type="ARBA" id="ARBA00022448"/>
    </source>
</evidence>
<dbReference type="EMBL" id="QUMQ01000001">
    <property type="protein sequence ID" value="REF99781.1"/>
    <property type="molecule type" value="Genomic_DNA"/>
</dbReference>
<feature type="transmembrane region" description="Helical" evidence="7">
    <location>
        <begin position="52"/>
        <end position="70"/>
    </location>
</feature>
<dbReference type="Gene3D" id="1.20.1250.20">
    <property type="entry name" value="MFS general substrate transporter like domains"/>
    <property type="match status" value="2"/>
</dbReference>
<dbReference type="PANTHER" id="PTHR23517">
    <property type="entry name" value="RESISTANCE PROTEIN MDTM, PUTATIVE-RELATED-RELATED"/>
    <property type="match status" value="1"/>
</dbReference>
<keyword evidence="6 7" id="KW-0472">Membrane</keyword>
<dbReference type="Proteomes" id="UP000256913">
    <property type="component" value="Unassembled WGS sequence"/>
</dbReference>
<keyword evidence="2" id="KW-0813">Transport</keyword>
<gene>
    <name evidence="9" type="ORF">DFJ67_5825</name>
</gene>
<feature type="transmembrane region" description="Helical" evidence="7">
    <location>
        <begin position="313"/>
        <end position="340"/>
    </location>
</feature>
<keyword evidence="10" id="KW-1185">Reference proteome</keyword>
<evidence type="ECO:0000313" key="9">
    <source>
        <dbReference type="EMBL" id="REF99781.1"/>
    </source>
</evidence>
<evidence type="ECO:0000256" key="1">
    <source>
        <dbReference type="ARBA" id="ARBA00004651"/>
    </source>
</evidence>
<feature type="transmembrane region" description="Helical" evidence="7">
    <location>
        <begin position="224"/>
        <end position="245"/>
    </location>
</feature>
<dbReference type="PANTHER" id="PTHR23517:SF3">
    <property type="entry name" value="INTEGRAL MEMBRANE TRANSPORT PROTEIN"/>
    <property type="match status" value="1"/>
</dbReference>
<feature type="transmembrane region" description="Helical" evidence="7">
    <location>
        <begin position="82"/>
        <end position="100"/>
    </location>
</feature>
<dbReference type="InterPro" id="IPR036259">
    <property type="entry name" value="MFS_trans_sf"/>
</dbReference>
<dbReference type="RefSeq" id="WP_116070918.1">
    <property type="nucleotide sequence ID" value="NZ_BONB01000073.1"/>
</dbReference>
<dbReference type="InterPro" id="IPR050171">
    <property type="entry name" value="MFS_Transporters"/>
</dbReference>
<dbReference type="GO" id="GO:0022857">
    <property type="term" value="F:transmembrane transporter activity"/>
    <property type="evidence" value="ECO:0007669"/>
    <property type="project" value="InterPro"/>
</dbReference>
<evidence type="ECO:0000313" key="10">
    <source>
        <dbReference type="Proteomes" id="UP000256913"/>
    </source>
</evidence>
<evidence type="ECO:0000256" key="4">
    <source>
        <dbReference type="ARBA" id="ARBA00022692"/>
    </source>
</evidence>
<feature type="transmembrane region" description="Helical" evidence="7">
    <location>
        <begin position="21"/>
        <end position="46"/>
    </location>
</feature>
<feature type="transmembrane region" description="Helical" evidence="7">
    <location>
        <begin position="257"/>
        <end position="276"/>
    </location>
</feature>
<dbReference type="PROSITE" id="PS50850">
    <property type="entry name" value="MFS"/>
    <property type="match status" value="1"/>
</dbReference>
<feature type="transmembrane region" description="Helical" evidence="7">
    <location>
        <begin position="288"/>
        <end position="307"/>
    </location>
</feature>
<evidence type="ECO:0000256" key="3">
    <source>
        <dbReference type="ARBA" id="ARBA00022475"/>
    </source>
</evidence>
<dbReference type="InterPro" id="IPR011701">
    <property type="entry name" value="MFS"/>
</dbReference>
<dbReference type="SUPFAM" id="SSF103473">
    <property type="entry name" value="MFS general substrate transporter"/>
    <property type="match status" value="1"/>
</dbReference>
<comment type="subcellular location">
    <subcellularLocation>
        <location evidence="1">Cell membrane</location>
        <topology evidence="1">Multi-pass membrane protein</topology>
    </subcellularLocation>
</comment>
<name>A0A3D9ZRE8_9ACTN</name>
<dbReference type="AlphaFoldDB" id="A0A3D9ZRE8"/>
<protein>
    <submittedName>
        <fullName evidence="9">Putative MFS family arabinose efflux permease</fullName>
    </submittedName>
</protein>
<evidence type="ECO:0000256" key="7">
    <source>
        <dbReference type="SAM" id="Phobius"/>
    </source>
</evidence>
<accession>A0A3D9ZRE8</accession>
<evidence type="ECO:0000256" key="6">
    <source>
        <dbReference type="ARBA" id="ARBA00023136"/>
    </source>
</evidence>
<dbReference type="Pfam" id="PF07690">
    <property type="entry name" value="MFS_1"/>
    <property type="match status" value="1"/>
</dbReference>
<reference evidence="9 10" key="1">
    <citation type="submission" date="2018-08" db="EMBL/GenBank/DDBJ databases">
        <title>Sequencing the genomes of 1000 actinobacteria strains.</title>
        <authorList>
            <person name="Klenk H.-P."/>
        </authorList>
    </citation>
    <scope>NUCLEOTIDE SEQUENCE [LARGE SCALE GENOMIC DNA]</scope>
    <source>
        <strain evidence="9 10">DSM 44099</strain>
    </source>
</reference>
<dbReference type="GO" id="GO:0005886">
    <property type="term" value="C:plasma membrane"/>
    <property type="evidence" value="ECO:0007669"/>
    <property type="project" value="UniProtKB-SubCell"/>
</dbReference>
<sequence length="431" mass="44426">MSDPSTVATPVTLRSLIPTAFLPSVTFGLSGGAIAPVLVLTAINLGASPGRAAFTVSLLGIGLLVGELPSGWFAQQVGERRAMLYSSTVALAALIAAPLVRSVILLEVAIFVVGMTNATFALARQAYIAQNVPPLLRARAMSSLGGSNRIGSFAGPFAGAAAIALFDLRAAYWVAVAATVITMVVLLVVPDLPGADSGARRAKAQGVAVVTVGLRDIFRSHWRVVATLGWGIFFMTAVRASRQIVLPLWANHLGLNAAQTSLIFGIASAVDMSLFYPAGKIMDRFGRLAIAVPGNALNGIGVMLLPLTQNTLWFVVVAMVLSAGNGLTAGIGMTLGADVAPAEGKVRFLSVWRLMADAGNAFGPVAVSAVTAAAALSLGIVSVGSFGVLAALAFAYWAPKYSPLATLAGVRRHREEAAVEAEAQKQLSGKP</sequence>
<evidence type="ECO:0000259" key="8">
    <source>
        <dbReference type="PROSITE" id="PS50850"/>
    </source>
</evidence>